<keyword evidence="2" id="KW-1185">Reference proteome</keyword>
<organism evidence="1 2">
    <name type="scientific">Paraburkholderia humisilvae</name>
    <dbReference type="NCBI Taxonomy" id="627669"/>
    <lineage>
        <taxon>Bacteria</taxon>
        <taxon>Pseudomonadati</taxon>
        <taxon>Pseudomonadota</taxon>
        <taxon>Betaproteobacteria</taxon>
        <taxon>Burkholderiales</taxon>
        <taxon>Burkholderiaceae</taxon>
        <taxon>Paraburkholderia</taxon>
    </lineage>
</organism>
<dbReference type="AlphaFoldDB" id="A0A6J5FD27"/>
<proteinExistence type="predicted"/>
<accession>A0A6J5FD27</accession>
<dbReference type="EMBL" id="CADIKH010000298">
    <property type="protein sequence ID" value="CAB3775176.1"/>
    <property type="molecule type" value="Genomic_DNA"/>
</dbReference>
<dbReference type="Pfam" id="PF20126">
    <property type="entry name" value="TumE"/>
    <property type="match status" value="1"/>
</dbReference>
<dbReference type="InterPro" id="IPR045397">
    <property type="entry name" value="TumE-like"/>
</dbReference>
<dbReference type="Proteomes" id="UP000494363">
    <property type="component" value="Unassembled WGS sequence"/>
</dbReference>
<evidence type="ECO:0000313" key="2">
    <source>
        <dbReference type="Proteomes" id="UP000494363"/>
    </source>
</evidence>
<reference evidence="1 2" key="1">
    <citation type="submission" date="2020-04" db="EMBL/GenBank/DDBJ databases">
        <authorList>
            <person name="De Canck E."/>
        </authorList>
    </citation>
    <scope>NUCLEOTIDE SEQUENCE [LARGE SCALE GENOMIC DNA]</scope>
    <source>
        <strain evidence="1 2">LMG 29542</strain>
    </source>
</reference>
<sequence>MIRHMRKKATLLFEDRATYPDGAILEMRVWRLPVTDAERPHGLKYSLFYGRDGQRIIGYDNERGKGDHRHYRDHEEPYAFSTAEQMVADFLDDVERERGES</sequence>
<protein>
    <submittedName>
        <fullName evidence="1">Uncharacterized protein</fullName>
    </submittedName>
</protein>
<name>A0A6J5FD27_9BURK</name>
<evidence type="ECO:0000313" key="1">
    <source>
        <dbReference type="EMBL" id="CAB3775176.1"/>
    </source>
</evidence>
<gene>
    <name evidence="1" type="ORF">LMG29542_08558</name>
</gene>